<keyword evidence="2" id="KW-1185">Reference proteome</keyword>
<name>A0AAE0FXZ4_9CHLO</name>
<dbReference type="Proteomes" id="UP001190700">
    <property type="component" value="Unassembled WGS sequence"/>
</dbReference>
<comment type="caution">
    <text evidence="1">The sequence shown here is derived from an EMBL/GenBank/DDBJ whole genome shotgun (WGS) entry which is preliminary data.</text>
</comment>
<sequence>MRSGYKSFTRLRQSSRQWVNDFLYEEDFDAWTGLDEDADGVSAADVSDTGEECRLPKTYTWNELEIQVVLAKYRELLENKAATVRWFRANLPGSMFAIKLRESHIQYWVKRRKASRNGSSRARGRRASIEKSDAAILSSILRYIIQHEDPSILKKFKVSETWTYAFMYAIGMKPRKGTNNRKEPTDWEEQQLLFLQRLAYIVNTHNIPPAMGVGFDHILRPAAAGELPLACEGQVGLDHFVVHPTWYSLQLAESKSPKDVTLDLSLTNMKVRQLYWIGEVYNEFKANVPARTAGWVETRIPEAFSAEMLAQARALHLAGNLFPNGQFTELGAGEIVARRAEKRGEKRKAAQVEEDKDVIGIEEMTAGTCLVNLAPSKDDCAFNVKVGRRNSPRLHLVRCVSDPDVESGKVHYQYLKPKPSAVAPGENGTVDVPRAQNGFTEGRRPIIAWMEFDENEIVHLWDIDEDTEVNSIPAEMFKHVVARMKGIMAPAASEQVAEEAAGGYGTASAVA</sequence>
<dbReference type="AlphaFoldDB" id="A0AAE0FXZ4"/>
<gene>
    <name evidence="1" type="ORF">CYMTET_23405</name>
</gene>
<dbReference type="EMBL" id="LGRX02012036">
    <property type="protein sequence ID" value="KAK3268072.1"/>
    <property type="molecule type" value="Genomic_DNA"/>
</dbReference>
<evidence type="ECO:0000313" key="1">
    <source>
        <dbReference type="EMBL" id="KAK3268072.1"/>
    </source>
</evidence>
<evidence type="ECO:0000313" key="2">
    <source>
        <dbReference type="Proteomes" id="UP001190700"/>
    </source>
</evidence>
<organism evidence="1 2">
    <name type="scientific">Cymbomonas tetramitiformis</name>
    <dbReference type="NCBI Taxonomy" id="36881"/>
    <lineage>
        <taxon>Eukaryota</taxon>
        <taxon>Viridiplantae</taxon>
        <taxon>Chlorophyta</taxon>
        <taxon>Pyramimonadophyceae</taxon>
        <taxon>Pyramimonadales</taxon>
        <taxon>Pyramimonadaceae</taxon>
        <taxon>Cymbomonas</taxon>
    </lineage>
</organism>
<proteinExistence type="predicted"/>
<reference evidence="1 2" key="1">
    <citation type="journal article" date="2015" name="Genome Biol. Evol.">
        <title>Comparative Genomics of a Bacterivorous Green Alga Reveals Evolutionary Causalities and Consequences of Phago-Mixotrophic Mode of Nutrition.</title>
        <authorList>
            <person name="Burns J.A."/>
            <person name="Paasch A."/>
            <person name="Narechania A."/>
            <person name="Kim E."/>
        </authorList>
    </citation>
    <scope>NUCLEOTIDE SEQUENCE [LARGE SCALE GENOMIC DNA]</scope>
    <source>
        <strain evidence="1 2">PLY_AMNH</strain>
    </source>
</reference>
<protein>
    <submittedName>
        <fullName evidence="1">Uncharacterized protein</fullName>
    </submittedName>
</protein>
<accession>A0AAE0FXZ4</accession>